<dbReference type="GO" id="GO:0003908">
    <property type="term" value="F:methylated-DNA-[protein]-cysteine S-methyltransferase activity"/>
    <property type="evidence" value="ECO:0007669"/>
    <property type="project" value="UniProtKB-EC"/>
</dbReference>
<dbReference type="InterPro" id="IPR036217">
    <property type="entry name" value="MethylDNA_cys_MeTrfase_DNAb"/>
</dbReference>
<dbReference type="InterPro" id="IPR014048">
    <property type="entry name" value="MethylDNA_cys_MeTrfase_DNA-bd"/>
</dbReference>
<evidence type="ECO:0000256" key="2">
    <source>
        <dbReference type="ARBA" id="ARBA00022603"/>
    </source>
</evidence>
<comment type="catalytic activity">
    <reaction evidence="1">
        <text>a 4-O-methyl-thymidine in DNA + L-cysteinyl-[protein] = a thymidine in DNA + S-methyl-L-cysteinyl-[protein]</text>
        <dbReference type="Rhea" id="RHEA:53428"/>
        <dbReference type="Rhea" id="RHEA-COMP:10131"/>
        <dbReference type="Rhea" id="RHEA-COMP:10132"/>
        <dbReference type="Rhea" id="RHEA-COMP:13555"/>
        <dbReference type="Rhea" id="RHEA-COMP:13556"/>
        <dbReference type="ChEBI" id="CHEBI:29950"/>
        <dbReference type="ChEBI" id="CHEBI:82612"/>
        <dbReference type="ChEBI" id="CHEBI:137386"/>
        <dbReference type="ChEBI" id="CHEBI:137387"/>
        <dbReference type="EC" id="2.1.1.63"/>
    </reaction>
</comment>
<keyword evidence="4" id="KW-0227">DNA damage</keyword>
<keyword evidence="5" id="KW-0234">DNA repair</keyword>
<evidence type="ECO:0000313" key="9">
    <source>
        <dbReference type="Proteomes" id="UP000228635"/>
    </source>
</evidence>
<evidence type="ECO:0000256" key="5">
    <source>
        <dbReference type="ARBA" id="ARBA00023204"/>
    </source>
</evidence>
<dbReference type="PANTHER" id="PTHR10815">
    <property type="entry name" value="METHYLATED-DNA--PROTEIN-CYSTEINE METHYLTRANSFERASE"/>
    <property type="match status" value="1"/>
</dbReference>
<evidence type="ECO:0000256" key="6">
    <source>
        <dbReference type="ARBA" id="ARBA00049348"/>
    </source>
</evidence>
<organism evidence="8 9">
    <name type="scientific">Candidatus Harrisonbacteria bacterium CG10_big_fil_rev_8_21_14_0_10_42_17</name>
    <dbReference type="NCBI Taxonomy" id="1974584"/>
    <lineage>
        <taxon>Bacteria</taxon>
        <taxon>Candidatus Harrisoniibacteriota</taxon>
    </lineage>
</organism>
<comment type="catalytic activity">
    <reaction evidence="6">
        <text>a 6-O-methyl-2'-deoxyguanosine in DNA + L-cysteinyl-[protein] = S-methyl-L-cysteinyl-[protein] + a 2'-deoxyguanosine in DNA</text>
        <dbReference type="Rhea" id="RHEA:24000"/>
        <dbReference type="Rhea" id="RHEA-COMP:10131"/>
        <dbReference type="Rhea" id="RHEA-COMP:10132"/>
        <dbReference type="Rhea" id="RHEA-COMP:11367"/>
        <dbReference type="Rhea" id="RHEA-COMP:11368"/>
        <dbReference type="ChEBI" id="CHEBI:29950"/>
        <dbReference type="ChEBI" id="CHEBI:82612"/>
        <dbReference type="ChEBI" id="CHEBI:85445"/>
        <dbReference type="ChEBI" id="CHEBI:85448"/>
        <dbReference type="EC" id="2.1.1.63"/>
    </reaction>
</comment>
<dbReference type="PANTHER" id="PTHR10815:SF13">
    <property type="entry name" value="METHYLATED-DNA--PROTEIN-CYSTEINE METHYLTRANSFERASE"/>
    <property type="match status" value="1"/>
</dbReference>
<dbReference type="SUPFAM" id="SSF46767">
    <property type="entry name" value="Methylated DNA-protein cysteine methyltransferase, C-terminal domain"/>
    <property type="match status" value="1"/>
</dbReference>
<accession>A0A2M6WI57</accession>
<evidence type="ECO:0000259" key="7">
    <source>
        <dbReference type="Pfam" id="PF01035"/>
    </source>
</evidence>
<dbReference type="GO" id="GO:0032259">
    <property type="term" value="P:methylation"/>
    <property type="evidence" value="ECO:0007669"/>
    <property type="project" value="UniProtKB-KW"/>
</dbReference>
<protein>
    <submittedName>
        <fullName evidence="8">Cysteine methyltransferase</fullName>
    </submittedName>
</protein>
<dbReference type="AlphaFoldDB" id="A0A2M6WI57"/>
<dbReference type="NCBIfam" id="TIGR00589">
    <property type="entry name" value="ogt"/>
    <property type="match status" value="1"/>
</dbReference>
<dbReference type="InterPro" id="IPR001497">
    <property type="entry name" value="MethylDNA_cys_MeTrfase_AS"/>
</dbReference>
<dbReference type="EMBL" id="PFBA01000021">
    <property type="protein sequence ID" value="PIT92467.1"/>
    <property type="molecule type" value="Genomic_DNA"/>
</dbReference>
<comment type="caution">
    <text evidence="8">The sequence shown here is derived from an EMBL/GenBank/DDBJ whole genome shotgun (WGS) entry which is preliminary data.</text>
</comment>
<gene>
    <name evidence="8" type="ORF">COU08_02300</name>
</gene>
<dbReference type="CDD" id="cd06445">
    <property type="entry name" value="ATase"/>
    <property type="match status" value="1"/>
</dbReference>
<feature type="domain" description="Methylated-DNA-[protein]-cysteine S-methyltransferase DNA binding" evidence="7">
    <location>
        <begin position="4"/>
        <end position="83"/>
    </location>
</feature>
<evidence type="ECO:0000256" key="3">
    <source>
        <dbReference type="ARBA" id="ARBA00022679"/>
    </source>
</evidence>
<dbReference type="Pfam" id="PF01035">
    <property type="entry name" value="DNA_binding_1"/>
    <property type="match status" value="1"/>
</dbReference>
<evidence type="ECO:0000256" key="4">
    <source>
        <dbReference type="ARBA" id="ARBA00022763"/>
    </source>
</evidence>
<dbReference type="InterPro" id="IPR036388">
    <property type="entry name" value="WH-like_DNA-bd_sf"/>
</dbReference>
<name>A0A2M6WI57_9BACT</name>
<evidence type="ECO:0000313" key="8">
    <source>
        <dbReference type="EMBL" id="PIT92467.1"/>
    </source>
</evidence>
<keyword evidence="2 8" id="KW-0489">Methyltransferase</keyword>
<dbReference type="Proteomes" id="UP000228635">
    <property type="component" value="Unassembled WGS sequence"/>
</dbReference>
<dbReference type="PROSITE" id="PS00374">
    <property type="entry name" value="MGMT"/>
    <property type="match status" value="1"/>
</dbReference>
<keyword evidence="3 8" id="KW-0808">Transferase</keyword>
<reference evidence="9" key="1">
    <citation type="submission" date="2017-09" db="EMBL/GenBank/DDBJ databases">
        <title>Depth-based differentiation of microbial function through sediment-hosted aquifers and enrichment of novel symbionts in the deep terrestrial subsurface.</title>
        <authorList>
            <person name="Probst A.J."/>
            <person name="Ladd B."/>
            <person name="Jarett J.K."/>
            <person name="Geller-Mcgrath D.E."/>
            <person name="Sieber C.M.K."/>
            <person name="Emerson J.B."/>
            <person name="Anantharaman K."/>
            <person name="Thomas B.C."/>
            <person name="Malmstrom R."/>
            <person name="Stieglmeier M."/>
            <person name="Klingl A."/>
            <person name="Woyke T."/>
            <person name="Ryan C.M."/>
            <person name="Banfield J.F."/>
        </authorList>
    </citation>
    <scope>NUCLEOTIDE SEQUENCE [LARGE SCALE GENOMIC DNA]</scope>
</reference>
<sequence length="86" mass="9398">MHSFKENVYRVVASIPRGQILTYKQVAERAGSPRAAHAVGNILNKNPHPKSKVPCHRVIRSDGSIGGYALGTSAKRSLLKKEGYLD</sequence>
<dbReference type="Gene3D" id="1.10.10.10">
    <property type="entry name" value="Winged helix-like DNA-binding domain superfamily/Winged helix DNA-binding domain"/>
    <property type="match status" value="1"/>
</dbReference>
<proteinExistence type="predicted"/>
<evidence type="ECO:0000256" key="1">
    <source>
        <dbReference type="ARBA" id="ARBA00001286"/>
    </source>
</evidence>
<dbReference type="GO" id="GO:0006281">
    <property type="term" value="P:DNA repair"/>
    <property type="evidence" value="ECO:0007669"/>
    <property type="project" value="UniProtKB-KW"/>
</dbReference>